<accession>A0ABS3X9H6</accession>
<comment type="caution">
    <text evidence="1">The sequence shown here is derived from an EMBL/GenBank/DDBJ whole genome shotgun (WGS) entry which is preliminary data.</text>
</comment>
<proteinExistence type="predicted"/>
<dbReference type="RefSeq" id="WP_209239128.1">
    <property type="nucleotide sequence ID" value="NZ_JADKMA010000038.1"/>
</dbReference>
<evidence type="ECO:0000313" key="1">
    <source>
        <dbReference type="EMBL" id="MBO8192035.1"/>
    </source>
</evidence>
<organism evidence="1 2">
    <name type="scientific">Streptomyces oryzae</name>
    <dbReference type="NCBI Taxonomy" id="1434886"/>
    <lineage>
        <taxon>Bacteria</taxon>
        <taxon>Bacillati</taxon>
        <taxon>Actinomycetota</taxon>
        <taxon>Actinomycetes</taxon>
        <taxon>Kitasatosporales</taxon>
        <taxon>Streptomycetaceae</taxon>
        <taxon>Streptomyces</taxon>
    </lineage>
</organism>
<reference evidence="1 2" key="1">
    <citation type="submission" date="2020-11" db="EMBL/GenBank/DDBJ databases">
        <title>Streptomyces spirodelae sp. nov., isolated from duckweed.</title>
        <authorList>
            <person name="Saimee Y."/>
            <person name="Duangmal K."/>
        </authorList>
    </citation>
    <scope>NUCLEOTIDE SEQUENCE [LARGE SCALE GENOMIC DNA]</scope>
    <source>
        <strain evidence="1 2">S16-07</strain>
    </source>
</reference>
<evidence type="ECO:0008006" key="3">
    <source>
        <dbReference type="Google" id="ProtNLM"/>
    </source>
</evidence>
<sequence length="125" mass="14574">MSENNERGWRILHLIEQDHQWREENPDLFFAELCDDLWRTTPDDEALEVFRIRARNAAWWASDVVDCVERVVVGKPEWAARTLERSADLWFGAPASVTPEPYLDWLAERAVELRGALDAERGRPV</sequence>
<evidence type="ECO:0000313" key="2">
    <source>
        <dbReference type="Proteomes" id="UP001519064"/>
    </source>
</evidence>
<gene>
    <name evidence="1" type="ORF">ITI46_10195</name>
</gene>
<name>A0ABS3X9H6_9ACTN</name>
<dbReference type="Proteomes" id="UP001519064">
    <property type="component" value="Unassembled WGS sequence"/>
</dbReference>
<dbReference type="EMBL" id="JADKMA010000038">
    <property type="protein sequence ID" value="MBO8192035.1"/>
    <property type="molecule type" value="Genomic_DNA"/>
</dbReference>
<keyword evidence="2" id="KW-1185">Reference proteome</keyword>
<protein>
    <recommendedName>
        <fullName evidence="3">CdiI immunity protein domain-containing protein</fullName>
    </recommendedName>
</protein>